<comment type="caution">
    <text evidence="10">The sequence shown here is derived from an EMBL/GenBank/DDBJ whole genome shotgun (WGS) entry which is preliminary data.</text>
</comment>
<feature type="transmembrane region" description="Helical" evidence="7">
    <location>
        <begin position="140"/>
        <end position="164"/>
    </location>
</feature>
<evidence type="ECO:0000256" key="5">
    <source>
        <dbReference type="ARBA" id="ARBA00022989"/>
    </source>
</evidence>
<protein>
    <submittedName>
        <fullName evidence="10">ABC transporter permease subunit</fullName>
    </submittedName>
</protein>
<dbReference type="GO" id="GO:0055085">
    <property type="term" value="P:transmembrane transport"/>
    <property type="evidence" value="ECO:0007669"/>
    <property type="project" value="InterPro"/>
</dbReference>
<dbReference type="PANTHER" id="PTHR43744:SF4">
    <property type="entry name" value="OSMOPROTECTIVE COMPOUNDS UPTAKE PERMEASE PROTEIN GGTD"/>
    <property type="match status" value="1"/>
</dbReference>
<dbReference type="Pfam" id="PF00528">
    <property type="entry name" value="BPD_transp_1"/>
    <property type="match status" value="1"/>
</dbReference>
<evidence type="ECO:0000256" key="2">
    <source>
        <dbReference type="ARBA" id="ARBA00022448"/>
    </source>
</evidence>
<evidence type="ECO:0000313" key="11">
    <source>
        <dbReference type="Proteomes" id="UP000477750"/>
    </source>
</evidence>
<evidence type="ECO:0000256" key="7">
    <source>
        <dbReference type="RuleBase" id="RU363032"/>
    </source>
</evidence>
<dbReference type="Proteomes" id="UP000477750">
    <property type="component" value="Unassembled WGS sequence"/>
</dbReference>
<dbReference type="PANTHER" id="PTHR43744">
    <property type="entry name" value="ABC TRANSPORTER PERMEASE PROTEIN MG189-RELATED-RELATED"/>
    <property type="match status" value="1"/>
</dbReference>
<dbReference type="SUPFAM" id="SSF161098">
    <property type="entry name" value="MetI-like"/>
    <property type="match status" value="1"/>
</dbReference>
<proteinExistence type="inferred from homology"/>
<dbReference type="GO" id="GO:0005886">
    <property type="term" value="C:plasma membrane"/>
    <property type="evidence" value="ECO:0007669"/>
    <property type="project" value="UniProtKB-SubCell"/>
</dbReference>
<evidence type="ECO:0000256" key="3">
    <source>
        <dbReference type="ARBA" id="ARBA00022475"/>
    </source>
</evidence>
<feature type="transmembrane region" description="Helical" evidence="7">
    <location>
        <begin position="184"/>
        <end position="206"/>
    </location>
</feature>
<keyword evidence="4 7" id="KW-0812">Transmembrane</keyword>
<sequence>MSTVPIGTSLPEDTGPREKPARIGETRGDRLRRVLSSRLASVVALLIAALWTIPTFGLFINSLRPDDEIRTSGWWNFFTDPQVSLYNYNYVLYSDSQGGGLFLNLINTVVITVIGVIVPVAFAALAAYALSWINFRGRNALYVGIFALQVVPLQMALIPLLSIFSRGLHIGDFTIMPAWELDGVYTIVQVWIAHSIFGLPLAIFLLHNFMRELPGDVMEAARIDGASHSQIFRKVVLPLVTPALASIAIFQFLWVWNDFLVGRTFAPGEATRPLTAVLGDMAGTWGFGWTRLPAAAFIAIVVPLVVFLLLQRYFVRGLLAGSVKG</sequence>
<comment type="subcellular location">
    <subcellularLocation>
        <location evidence="1 7">Cell membrane</location>
        <topology evidence="1 7">Multi-pass membrane protein</topology>
    </subcellularLocation>
</comment>
<reference evidence="10 11" key="1">
    <citation type="submission" date="2019-10" db="EMBL/GenBank/DDBJ databases">
        <title>Glycomyces albidus sp. nov., a novel actinomycete isolated from rhizosphere soil of wheat (Triticum aestivum L.).</title>
        <authorList>
            <person name="Qian L."/>
        </authorList>
    </citation>
    <scope>NUCLEOTIDE SEQUENCE [LARGE SCALE GENOMIC DNA]</scope>
    <source>
        <strain evidence="10 11">NEAU-7082</strain>
    </source>
</reference>
<comment type="similarity">
    <text evidence="7">Belongs to the binding-protein-dependent transport system permease family.</text>
</comment>
<keyword evidence="6 7" id="KW-0472">Membrane</keyword>
<evidence type="ECO:0000256" key="8">
    <source>
        <dbReference type="SAM" id="MobiDB-lite"/>
    </source>
</evidence>
<dbReference type="InterPro" id="IPR000515">
    <property type="entry name" value="MetI-like"/>
</dbReference>
<dbReference type="CDD" id="cd06261">
    <property type="entry name" value="TM_PBP2"/>
    <property type="match status" value="1"/>
</dbReference>
<feature type="transmembrane region" description="Helical" evidence="7">
    <location>
        <begin position="292"/>
        <end position="310"/>
    </location>
</feature>
<feature type="region of interest" description="Disordered" evidence="8">
    <location>
        <begin position="1"/>
        <end position="23"/>
    </location>
</feature>
<feature type="domain" description="ABC transmembrane type-1" evidence="9">
    <location>
        <begin position="105"/>
        <end position="310"/>
    </location>
</feature>
<keyword evidence="3" id="KW-1003">Cell membrane</keyword>
<feature type="compositionally biased region" description="Basic and acidic residues" evidence="8">
    <location>
        <begin position="14"/>
        <end position="23"/>
    </location>
</feature>
<evidence type="ECO:0000256" key="4">
    <source>
        <dbReference type="ARBA" id="ARBA00022692"/>
    </source>
</evidence>
<dbReference type="RefSeq" id="WP_153026352.1">
    <property type="nucleotide sequence ID" value="NZ_WIAO01000021.1"/>
</dbReference>
<keyword evidence="5 7" id="KW-1133">Transmembrane helix</keyword>
<organism evidence="10 11">
    <name type="scientific">Glycomyces albidus</name>
    <dbReference type="NCBI Taxonomy" id="2656774"/>
    <lineage>
        <taxon>Bacteria</taxon>
        <taxon>Bacillati</taxon>
        <taxon>Actinomycetota</taxon>
        <taxon>Actinomycetes</taxon>
        <taxon>Glycomycetales</taxon>
        <taxon>Glycomycetaceae</taxon>
        <taxon>Glycomyces</taxon>
    </lineage>
</organism>
<dbReference type="EMBL" id="WIAO01000021">
    <property type="protein sequence ID" value="MQM27209.1"/>
    <property type="molecule type" value="Genomic_DNA"/>
</dbReference>
<dbReference type="Gene3D" id="1.10.3720.10">
    <property type="entry name" value="MetI-like"/>
    <property type="match status" value="1"/>
</dbReference>
<keyword evidence="2 7" id="KW-0813">Transport</keyword>
<gene>
    <name evidence="10" type="ORF">GFD30_16740</name>
</gene>
<dbReference type="AlphaFoldDB" id="A0A6L5GBZ4"/>
<dbReference type="InterPro" id="IPR035906">
    <property type="entry name" value="MetI-like_sf"/>
</dbReference>
<feature type="transmembrane region" description="Helical" evidence="7">
    <location>
        <begin position="39"/>
        <end position="60"/>
    </location>
</feature>
<dbReference type="PROSITE" id="PS50928">
    <property type="entry name" value="ABC_TM1"/>
    <property type="match status" value="1"/>
</dbReference>
<feature type="transmembrane region" description="Helical" evidence="7">
    <location>
        <begin position="235"/>
        <end position="256"/>
    </location>
</feature>
<evidence type="ECO:0000259" key="9">
    <source>
        <dbReference type="PROSITE" id="PS50928"/>
    </source>
</evidence>
<evidence type="ECO:0000313" key="10">
    <source>
        <dbReference type="EMBL" id="MQM27209.1"/>
    </source>
</evidence>
<evidence type="ECO:0000256" key="6">
    <source>
        <dbReference type="ARBA" id="ARBA00023136"/>
    </source>
</evidence>
<evidence type="ECO:0000256" key="1">
    <source>
        <dbReference type="ARBA" id="ARBA00004651"/>
    </source>
</evidence>
<accession>A0A6L5GBZ4</accession>
<name>A0A6L5GBZ4_9ACTN</name>
<keyword evidence="11" id="KW-1185">Reference proteome</keyword>
<feature type="transmembrane region" description="Helical" evidence="7">
    <location>
        <begin position="101"/>
        <end position="128"/>
    </location>
</feature>